<sequence length="313" mass="32642">MSSGRQSLVRLTARTVLPLVAALMLAAAGSQVATAAPAPAAAAAEMTPQAAVDLGAAQAQKAQGVRTYASVIDLETGQVIAQTDNADEQVASESVVKILLAAHYLVKYDGKLPVDVDADLAEMIKYSDDDICSAYWDADGVTAIARRYFLKNTEVNPDDPGRWGATRITAHDMSSFLYQASLDPVVGPWLVKAMQSTADVGLDFFDQNFGFNSLDGAASKQGWGSDNFSDQANAVHSVGITDRYAAAILQTGPSGTYRTMGALATNTVELLMSADRPAVPVATAGAAPPLPTSPTGTVSLAAGVKLWLTAITF</sequence>
<evidence type="ECO:0008006" key="3">
    <source>
        <dbReference type="Google" id="ProtNLM"/>
    </source>
</evidence>
<feature type="signal peptide" evidence="1">
    <location>
        <begin position="1"/>
        <end position="35"/>
    </location>
</feature>
<name>A0AAU8DL09_9ACTN</name>
<keyword evidence="1" id="KW-0732">Signal</keyword>
<dbReference type="Gene3D" id="3.40.710.10">
    <property type="entry name" value="DD-peptidase/beta-lactamase superfamily"/>
    <property type="match status" value="1"/>
</dbReference>
<gene>
    <name evidence="2" type="ORF">ABLG96_15720</name>
</gene>
<reference evidence="2" key="1">
    <citation type="submission" date="2024-05" db="EMBL/GenBank/DDBJ databases">
        <authorList>
            <person name="Cai S.Y."/>
            <person name="Jin L.M."/>
            <person name="Li H.R."/>
        </authorList>
    </citation>
    <scope>NUCLEOTIDE SEQUENCE</scope>
    <source>
        <strain evidence="2">A5-74</strain>
    </source>
</reference>
<protein>
    <recommendedName>
        <fullName evidence="3">Serine hydrolase</fullName>
    </recommendedName>
</protein>
<dbReference type="AlphaFoldDB" id="A0AAU8DL09"/>
<proteinExistence type="predicted"/>
<accession>A0AAU8DL09</accession>
<dbReference type="InterPro" id="IPR012338">
    <property type="entry name" value="Beta-lactam/transpept-like"/>
</dbReference>
<organism evidence="2">
    <name type="scientific">Nakamurella sp. A5-74</name>
    <dbReference type="NCBI Taxonomy" id="3158264"/>
    <lineage>
        <taxon>Bacteria</taxon>
        <taxon>Bacillati</taxon>
        <taxon>Actinomycetota</taxon>
        <taxon>Actinomycetes</taxon>
        <taxon>Nakamurellales</taxon>
        <taxon>Nakamurellaceae</taxon>
        <taxon>Nakamurella</taxon>
    </lineage>
</organism>
<dbReference type="RefSeq" id="WP_353648283.1">
    <property type="nucleotide sequence ID" value="NZ_CP159218.1"/>
</dbReference>
<dbReference type="EMBL" id="CP159218">
    <property type="protein sequence ID" value="XCG62668.1"/>
    <property type="molecule type" value="Genomic_DNA"/>
</dbReference>
<dbReference type="SUPFAM" id="SSF56601">
    <property type="entry name" value="beta-lactamase/transpeptidase-like"/>
    <property type="match status" value="1"/>
</dbReference>
<evidence type="ECO:0000313" key="2">
    <source>
        <dbReference type="EMBL" id="XCG62668.1"/>
    </source>
</evidence>
<evidence type="ECO:0000256" key="1">
    <source>
        <dbReference type="SAM" id="SignalP"/>
    </source>
</evidence>
<feature type="chain" id="PRO_5043448300" description="Serine hydrolase" evidence="1">
    <location>
        <begin position="36"/>
        <end position="313"/>
    </location>
</feature>